<proteinExistence type="predicted"/>
<dbReference type="RefSeq" id="WP_003603073.1">
    <property type="nucleotide sequence ID" value="NZ_AGJK01000144.1"/>
</dbReference>
<dbReference type="EMBL" id="AGJK01000144">
    <property type="protein sequence ID" value="EHP90916.1"/>
    <property type="molecule type" value="Genomic_DNA"/>
</dbReference>
<name>H1KNI6_METEX</name>
<dbReference type="Proteomes" id="UP000004382">
    <property type="component" value="Unassembled WGS sequence"/>
</dbReference>
<organism evidence="1 2">
    <name type="scientific">Methylorubrum extorquens DSM 13060</name>
    <dbReference type="NCBI Taxonomy" id="882800"/>
    <lineage>
        <taxon>Bacteria</taxon>
        <taxon>Pseudomonadati</taxon>
        <taxon>Pseudomonadota</taxon>
        <taxon>Alphaproteobacteria</taxon>
        <taxon>Hyphomicrobiales</taxon>
        <taxon>Methylobacteriaceae</taxon>
        <taxon>Methylorubrum</taxon>
    </lineage>
</organism>
<evidence type="ECO:0000313" key="1">
    <source>
        <dbReference type="EMBL" id="EHP90916.1"/>
    </source>
</evidence>
<dbReference type="AlphaFoldDB" id="H1KNI6"/>
<reference evidence="1 2" key="1">
    <citation type="submission" date="2011-09" db="EMBL/GenBank/DDBJ databases">
        <title>The draft genome of Methylobacterium extorquens DSM 13060.</title>
        <authorList>
            <consortium name="US DOE Joint Genome Institute (JGI-PGF)"/>
            <person name="Lucas S."/>
            <person name="Han J."/>
            <person name="Lapidus A."/>
            <person name="Cheng J.-F."/>
            <person name="Goodwin L."/>
            <person name="Pitluck S."/>
            <person name="Peters L."/>
            <person name="Land M.L."/>
            <person name="Hauser L."/>
            <person name="Koskimaki J."/>
            <person name="Halonen O."/>
            <person name="Pirttila A."/>
            <person name="Frank C."/>
            <person name="Woyke T.J."/>
        </authorList>
    </citation>
    <scope>NUCLEOTIDE SEQUENCE [LARGE SCALE GENOMIC DNA]</scope>
    <source>
        <strain evidence="1 2">DSM 13060</strain>
    </source>
</reference>
<protein>
    <submittedName>
        <fullName evidence="1">Uncharacterized protein</fullName>
    </submittedName>
</protein>
<sequence length="386" mass="41598" precursor="true">MLKLSINGLRSAACATVILIPAASFSFPRDPLVRRYDVSHLDVISPGDGFSVFSLQPRTGVSCVEFEDDTSPSSTGQKVALSLEEIADSSQLSNFLDVSASARLNASFGSASASAKFVNSLEVNSYDYFIAVRAMVTNTGTAIKEVRLKQPYLDLLRSGHRNATASFRRVCGDGFVGAVVTGGSFDAVVQIHTKSVDQRKEVASKIDVKALSGSGSAAFSQKLSEISKTNKVSVWTYQQGGLGSRAVFDVEKVKERVEELPNLAKHNTGVPFKALIYSYAAIVSDPDVPVSDFLEAEGELVTLAALYDRAARNKADYQYILSNPDQFHLVGADLIRVLSYVKQIEVFQENIERAALVCLQQRLADVCSATALVVPEPVVSPARKGS</sequence>
<accession>H1KNI6</accession>
<gene>
    <name evidence="1" type="ORF">MetexDRAFT_4199</name>
</gene>
<evidence type="ECO:0000313" key="2">
    <source>
        <dbReference type="Proteomes" id="UP000004382"/>
    </source>
</evidence>
<comment type="caution">
    <text evidence="1">The sequence shown here is derived from an EMBL/GenBank/DDBJ whole genome shotgun (WGS) entry which is preliminary data.</text>
</comment>